<evidence type="ECO:0000256" key="2">
    <source>
        <dbReference type="ARBA" id="ARBA00022574"/>
    </source>
</evidence>
<protein>
    <recommendedName>
        <fullName evidence="10">Transducin/WD40 repeat-like superfamily protein</fullName>
    </recommendedName>
</protein>
<evidence type="ECO:0008006" key="10">
    <source>
        <dbReference type="Google" id="ProtNLM"/>
    </source>
</evidence>
<feature type="repeat" description="WD" evidence="4">
    <location>
        <begin position="253"/>
        <end position="277"/>
    </location>
</feature>
<dbReference type="PRINTS" id="PR00320">
    <property type="entry name" value="GPROTEINBRPT"/>
</dbReference>
<keyword evidence="9" id="KW-1185">Reference proteome</keyword>
<dbReference type="PANTHER" id="PTHR14091:SF0">
    <property type="entry name" value="PERIODIC TRYPTOPHAN PROTEIN 1 HOMOLOG"/>
    <property type="match status" value="1"/>
</dbReference>
<dbReference type="InterPro" id="IPR015943">
    <property type="entry name" value="WD40/YVTN_repeat-like_dom_sf"/>
</dbReference>
<dbReference type="SMART" id="SM00320">
    <property type="entry name" value="WD40"/>
    <property type="match status" value="4"/>
</dbReference>
<organism evidence="8 9">
    <name type="scientific">Rhododendron simsii</name>
    <name type="common">Sims's rhododendron</name>
    <dbReference type="NCBI Taxonomy" id="118357"/>
    <lineage>
        <taxon>Eukaryota</taxon>
        <taxon>Viridiplantae</taxon>
        <taxon>Streptophyta</taxon>
        <taxon>Embryophyta</taxon>
        <taxon>Tracheophyta</taxon>
        <taxon>Spermatophyta</taxon>
        <taxon>Magnoliopsida</taxon>
        <taxon>eudicotyledons</taxon>
        <taxon>Gunneridae</taxon>
        <taxon>Pentapetalae</taxon>
        <taxon>asterids</taxon>
        <taxon>Ericales</taxon>
        <taxon>Ericaceae</taxon>
        <taxon>Ericoideae</taxon>
        <taxon>Rhodoreae</taxon>
        <taxon>Rhododendron</taxon>
    </lineage>
</organism>
<evidence type="ECO:0000256" key="1">
    <source>
        <dbReference type="ARBA" id="ARBA00022553"/>
    </source>
</evidence>
<dbReference type="Pfam" id="PF00400">
    <property type="entry name" value="WD40"/>
    <property type="match status" value="3"/>
</dbReference>
<comment type="caution">
    <text evidence="8">The sequence shown here is derived from an EMBL/GenBank/DDBJ whole genome shotgun (WGS) entry which is preliminary data.</text>
</comment>
<evidence type="ECO:0000256" key="5">
    <source>
        <dbReference type="SAM" id="Coils"/>
    </source>
</evidence>
<feature type="compositionally biased region" description="Acidic residues" evidence="6">
    <location>
        <begin position="40"/>
        <end position="52"/>
    </location>
</feature>
<sequence>MIAAISWVPKGVSKSVPDVADPPSKEDIEEILNSNLEKSEESENEEQDEGMDAEAAKKGEEVTQALAAADALGKASKSTSSSSNFEDITDGLQELNMEDYDDEDDSIDIFGAGIGGTYYPSNDMDPYLQGQADYDSEELEDVIIKADDAVLICARTEDDVWIYEDPAGGDSNMYVHHDIIIPAFPLCLAWLDCPIKGGEKGNFIAVGSIAPSIEIWDLDIMDEVQPSVVLGGIVEKKTTKKKEGKKVTWEYRNILASASADKLVKIWDVATGKCDITMAHHADKASVQAVAWNHHVPQVLLSGSFDHTVVLNLESLRESVKESNQELDLVRKLIKSREDELVGKEKEFRSFLEVHTKLLKLKEKQPGEIRRSAEERIEEAELREERLNDQQKLMEDLCLLLQKDGRIPSHTGFKWPVSADVESMAWDPHTEHSFVVCLSSIFLKYVQLLVPNAWGKVSLENGTVSGFDIRAAKSDQFSDSKPSFTLHAHDKEVCTISYNPLVPNLLATGSTDRMVKLWDLSNNQPSWVSSYNPRAGDVYSISFSEDSPFLLAIGGSKGRLEVWDTLSDAGVSRRYGNLRNQKRS</sequence>
<keyword evidence="5" id="KW-0175">Coiled coil</keyword>
<gene>
    <name evidence="8" type="ORF">RHSIM_Rhsim05G0047900</name>
    <name evidence="7" type="ORF">RHSIM_RhsimUnG0142200</name>
</gene>
<evidence type="ECO:0000256" key="6">
    <source>
        <dbReference type="SAM" id="MobiDB-lite"/>
    </source>
</evidence>
<dbReference type="EMBL" id="WJXA01000304">
    <property type="protein sequence ID" value="KAF7113315.1"/>
    <property type="molecule type" value="Genomic_DNA"/>
</dbReference>
<evidence type="ECO:0000313" key="8">
    <source>
        <dbReference type="EMBL" id="KAF7142689.1"/>
    </source>
</evidence>
<dbReference type="InterPro" id="IPR001680">
    <property type="entry name" value="WD40_rpt"/>
</dbReference>
<feature type="repeat" description="WD" evidence="4">
    <location>
        <begin position="486"/>
        <end position="528"/>
    </location>
</feature>
<dbReference type="GO" id="GO:0005634">
    <property type="term" value="C:nucleus"/>
    <property type="evidence" value="ECO:0007669"/>
    <property type="project" value="TreeGrafter"/>
</dbReference>
<evidence type="ECO:0000313" key="7">
    <source>
        <dbReference type="EMBL" id="KAF7113315.1"/>
    </source>
</evidence>
<feature type="coiled-coil region" evidence="5">
    <location>
        <begin position="313"/>
        <end position="340"/>
    </location>
</feature>
<keyword evidence="1" id="KW-0597">Phosphoprotein</keyword>
<dbReference type="AlphaFoldDB" id="A0A834LME9"/>
<dbReference type="OrthoDB" id="270624at2759"/>
<dbReference type="InterPro" id="IPR020472">
    <property type="entry name" value="WD40_PAC1"/>
</dbReference>
<dbReference type="PANTHER" id="PTHR14091">
    <property type="entry name" value="PERIODIC TRYPTOPHAN PROTEIN 1"/>
    <property type="match status" value="1"/>
</dbReference>
<dbReference type="InterPro" id="IPR036322">
    <property type="entry name" value="WD40_repeat_dom_sf"/>
</dbReference>
<name>A0A834LME9_RHOSS</name>
<dbReference type="Proteomes" id="UP000626092">
    <property type="component" value="Unassembled WGS sequence"/>
</dbReference>
<dbReference type="GO" id="GO:0006364">
    <property type="term" value="P:rRNA processing"/>
    <property type="evidence" value="ECO:0007669"/>
    <property type="project" value="InterPro"/>
</dbReference>
<dbReference type="PROSITE" id="PS00678">
    <property type="entry name" value="WD_REPEATS_1"/>
    <property type="match status" value="1"/>
</dbReference>
<keyword evidence="3" id="KW-0677">Repeat</keyword>
<evidence type="ECO:0000256" key="4">
    <source>
        <dbReference type="PROSITE-ProRule" id="PRU00221"/>
    </source>
</evidence>
<reference evidence="8" key="1">
    <citation type="submission" date="2019-11" db="EMBL/GenBank/DDBJ databases">
        <authorList>
            <person name="Liu Y."/>
            <person name="Hou J."/>
            <person name="Li T.-Q."/>
            <person name="Guan C.-H."/>
            <person name="Wu X."/>
            <person name="Wu H.-Z."/>
            <person name="Ling F."/>
            <person name="Zhang R."/>
            <person name="Shi X.-G."/>
            <person name="Ren J.-P."/>
            <person name="Chen E.-F."/>
            <person name="Sun J.-M."/>
        </authorList>
    </citation>
    <scope>NUCLEOTIDE SEQUENCE</scope>
    <source>
        <strain evidence="8">Adult_tree_wgs_1</strain>
        <tissue evidence="8">Leaves</tissue>
    </source>
</reference>
<keyword evidence="2 4" id="KW-0853">WD repeat</keyword>
<dbReference type="EMBL" id="WJXA01000005">
    <property type="protein sequence ID" value="KAF7142689.1"/>
    <property type="molecule type" value="Genomic_DNA"/>
</dbReference>
<dbReference type="Gene3D" id="2.130.10.10">
    <property type="entry name" value="YVTN repeat-like/Quinoprotein amine dehydrogenase"/>
    <property type="match status" value="2"/>
</dbReference>
<feature type="coiled-coil region" evidence="5">
    <location>
        <begin position="370"/>
        <end position="397"/>
    </location>
</feature>
<proteinExistence type="predicted"/>
<evidence type="ECO:0000256" key="3">
    <source>
        <dbReference type="ARBA" id="ARBA00022737"/>
    </source>
</evidence>
<dbReference type="PROSITE" id="PS50294">
    <property type="entry name" value="WD_REPEATS_REGION"/>
    <property type="match status" value="1"/>
</dbReference>
<evidence type="ECO:0000313" key="9">
    <source>
        <dbReference type="Proteomes" id="UP000626092"/>
    </source>
</evidence>
<dbReference type="InterPro" id="IPR044285">
    <property type="entry name" value="PWP1"/>
</dbReference>
<dbReference type="PROSITE" id="PS50082">
    <property type="entry name" value="WD_REPEATS_2"/>
    <property type="match status" value="2"/>
</dbReference>
<feature type="region of interest" description="Disordered" evidence="6">
    <location>
        <begin position="12"/>
        <end position="61"/>
    </location>
</feature>
<accession>A0A834LME9</accession>
<dbReference type="InterPro" id="IPR019775">
    <property type="entry name" value="WD40_repeat_CS"/>
</dbReference>
<dbReference type="SUPFAM" id="SSF50978">
    <property type="entry name" value="WD40 repeat-like"/>
    <property type="match status" value="1"/>
</dbReference>